<gene>
    <name evidence="1" type="ORF">SAMN05660313_00220</name>
</gene>
<accession>A0A1K1LZQ1</accession>
<dbReference type="GO" id="GO:0016740">
    <property type="term" value="F:transferase activity"/>
    <property type="evidence" value="ECO:0007669"/>
    <property type="project" value="UniProtKB-KW"/>
</dbReference>
<keyword evidence="2" id="KW-1185">Reference proteome</keyword>
<evidence type="ECO:0000313" key="2">
    <source>
        <dbReference type="Proteomes" id="UP000183257"/>
    </source>
</evidence>
<dbReference type="Gene3D" id="3.40.630.30">
    <property type="match status" value="1"/>
</dbReference>
<proteinExistence type="predicted"/>
<keyword evidence="1" id="KW-0808">Transferase</keyword>
<dbReference type="AlphaFoldDB" id="A0A1K1LZQ1"/>
<dbReference type="EMBL" id="FPIY01000001">
    <property type="protein sequence ID" value="SFW16363.1"/>
    <property type="molecule type" value="Genomic_DNA"/>
</dbReference>
<evidence type="ECO:0000313" key="1">
    <source>
        <dbReference type="EMBL" id="SFW16363.1"/>
    </source>
</evidence>
<dbReference type="InterPro" id="IPR016181">
    <property type="entry name" value="Acyl_CoA_acyltransferase"/>
</dbReference>
<dbReference type="OrthoDB" id="1426896at2"/>
<reference evidence="2" key="1">
    <citation type="submission" date="2016-11" db="EMBL/GenBank/DDBJ databases">
        <authorList>
            <person name="Varghese N."/>
            <person name="Submissions S."/>
        </authorList>
    </citation>
    <scope>NUCLEOTIDE SEQUENCE [LARGE SCALE GENOMIC DNA]</scope>
    <source>
        <strain evidence="2">DSM 24786</strain>
    </source>
</reference>
<dbReference type="RefSeq" id="WP_072301915.1">
    <property type="nucleotide sequence ID" value="NZ_FPIY01000001.1"/>
</dbReference>
<protein>
    <submittedName>
        <fullName evidence="1">Acetyltransferase (GNAT) domain-containing protein</fullName>
    </submittedName>
</protein>
<organism evidence="1 2">
    <name type="scientific">Cellulophaga fucicola</name>
    <dbReference type="NCBI Taxonomy" id="76595"/>
    <lineage>
        <taxon>Bacteria</taxon>
        <taxon>Pseudomonadati</taxon>
        <taxon>Bacteroidota</taxon>
        <taxon>Flavobacteriia</taxon>
        <taxon>Flavobacteriales</taxon>
        <taxon>Flavobacteriaceae</taxon>
        <taxon>Cellulophaga</taxon>
    </lineage>
</organism>
<dbReference type="SUPFAM" id="SSF55729">
    <property type="entry name" value="Acyl-CoA N-acyltransferases (Nat)"/>
    <property type="match status" value="1"/>
</dbReference>
<name>A0A1K1LZQ1_9FLAO</name>
<dbReference type="Proteomes" id="UP000183257">
    <property type="component" value="Unassembled WGS sequence"/>
</dbReference>
<sequence>MLINIDFLDRILLKPKALSVFYVQLKNKITNSVLYANKSFTPLDFNKKAYLFNDVPDYIEPTIATSNNIKFIKLNTYKGSMINLTNYSNLKDYLTKHFNAKKRSQFNTYKKRLEKCFNISYKVYFGSIEKIEYDRLFNKFPEMIKKRFDLLGTEHYDLSVWDRYEQNGYELINKKRACLFVIYDGNNPISISLTPVMGKVLYGFVRGFDVHYSKFYLGFTDLIFQLEWCFNNNMEIFDLVKGSYSYKTKFTNSTYYFQKQIAFDPKYLRSSISASIKAFKIKSFYFIIKLLKKVNIDNLYHSYINKNNKEKEEALKQTNINYKYKTIPLNIDDDISKLDIVIDLFREEYDFLRKPVYDILYTLQEPITSITIYKENEESFILKGIKKSYKITVAKAF</sequence>
<dbReference type="STRING" id="76595.SAMN05660313_00220"/>